<sequence>MNLIIQALLLATANPVETVMQVLQINEITDVLKRDIYNIKNFFFFSKTKHRRRCMPLSFTFMKKVTSSSSLWTEKTEFVLCSSLTKRLSRKQESCSSQLLSLSRIKPIRTSNVTSTLSDRGRLQTFSVASAWVNNELETAYTWVFQLLKKSVWPTTEHGCPEVFVTDNNKSVHNAIKSLSSLALWLIT</sequence>
<name>A0A1X0R2X5_RHIZD</name>
<dbReference type="EMBL" id="KV921926">
    <property type="protein sequence ID" value="ORE06288.1"/>
    <property type="molecule type" value="Genomic_DNA"/>
</dbReference>
<dbReference type="Proteomes" id="UP000242414">
    <property type="component" value="Unassembled WGS sequence"/>
</dbReference>
<protein>
    <recommendedName>
        <fullName evidence="3">MULE transposase domain-containing protein</fullName>
    </recommendedName>
</protein>
<reference evidence="2" key="1">
    <citation type="journal article" date="2016" name="Proc. Natl. Acad. Sci. U.S.A.">
        <title>Lipid metabolic changes in an early divergent fungus govern the establishment of a mutualistic symbiosis with endobacteria.</title>
        <authorList>
            <person name="Lastovetsky O.A."/>
            <person name="Gaspar M.L."/>
            <person name="Mondo S.J."/>
            <person name="LaButti K.M."/>
            <person name="Sandor L."/>
            <person name="Grigoriev I.V."/>
            <person name="Henry S.A."/>
            <person name="Pawlowska T.E."/>
        </authorList>
    </citation>
    <scope>NUCLEOTIDE SEQUENCE [LARGE SCALE GENOMIC DNA]</scope>
    <source>
        <strain evidence="2">ATCC 52814</strain>
    </source>
</reference>
<organism evidence="2">
    <name type="scientific">Rhizopus microsporus var. microsporus</name>
    <dbReference type="NCBI Taxonomy" id="86635"/>
    <lineage>
        <taxon>Eukaryota</taxon>
        <taxon>Fungi</taxon>
        <taxon>Fungi incertae sedis</taxon>
        <taxon>Mucoromycota</taxon>
        <taxon>Mucoromycotina</taxon>
        <taxon>Mucoromycetes</taxon>
        <taxon>Mucorales</taxon>
        <taxon>Mucorineae</taxon>
        <taxon>Rhizopodaceae</taxon>
        <taxon>Rhizopus</taxon>
    </lineage>
</organism>
<accession>A0A1X0R2X5</accession>
<dbReference type="AlphaFoldDB" id="A0A1X0R2X5"/>
<keyword evidence="1" id="KW-0732">Signal</keyword>
<gene>
    <name evidence="2" type="ORF">BCV72DRAFT_329111</name>
</gene>
<feature type="signal peptide" evidence="1">
    <location>
        <begin position="1"/>
        <end position="18"/>
    </location>
</feature>
<feature type="chain" id="PRO_5013207749" description="MULE transposase domain-containing protein" evidence="1">
    <location>
        <begin position="19"/>
        <end position="188"/>
    </location>
</feature>
<proteinExistence type="predicted"/>
<evidence type="ECO:0008006" key="3">
    <source>
        <dbReference type="Google" id="ProtNLM"/>
    </source>
</evidence>
<evidence type="ECO:0000256" key="1">
    <source>
        <dbReference type="SAM" id="SignalP"/>
    </source>
</evidence>
<evidence type="ECO:0000313" key="2">
    <source>
        <dbReference type="EMBL" id="ORE06288.1"/>
    </source>
</evidence>
<dbReference type="VEuPathDB" id="FungiDB:BCV72DRAFT_329111"/>